<keyword evidence="1" id="KW-0812">Transmembrane</keyword>
<feature type="transmembrane region" description="Helical" evidence="1">
    <location>
        <begin position="66"/>
        <end position="88"/>
    </location>
</feature>
<dbReference type="Proteomes" id="UP000070444">
    <property type="component" value="Unassembled WGS sequence"/>
</dbReference>
<organism evidence="3 4">
    <name type="scientific">Conidiobolus coronatus (strain ATCC 28846 / CBS 209.66 / NRRL 28638)</name>
    <name type="common">Delacroixia coronata</name>
    <dbReference type="NCBI Taxonomy" id="796925"/>
    <lineage>
        <taxon>Eukaryota</taxon>
        <taxon>Fungi</taxon>
        <taxon>Fungi incertae sedis</taxon>
        <taxon>Zoopagomycota</taxon>
        <taxon>Entomophthoromycotina</taxon>
        <taxon>Entomophthoromycetes</taxon>
        <taxon>Entomophthorales</taxon>
        <taxon>Ancylistaceae</taxon>
        <taxon>Conidiobolus</taxon>
    </lineage>
</organism>
<accession>A0A137NUR5</accession>
<dbReference type="AlphaFoldDB" id="A0A137NUR5"/>
<keyword evidence="2" id="KW-0732">Signal</keyword>
<evidence type="ECO:0000313" key="4">
    <source>
        <dbReference type="Proteomes" id="UP000070444"/>
    </source>
</evidence>
<evidence type="ECO:0000313" key="3">
    <source>
        <dbReference type="EMBL" id="KXN66499.1"/>
    </source>
</evidence>
<dbReference type="EMBL" id="KQ964717">
    <property type="protein sequence ID" value="KXN66499.1"/>
    <property type="molecule type" value="Genomic_DNA"/>
</dbReference>
<evidence type="ECO:0000256" key="2">
    <source>
        <dbReference type="SAM" id="SignalP"/>
    </source>
</evidence>
<feature type="chain" id="PRO_5007294128" evidence="2">
    <location>
        <begin position="18"/>
        <end position="143"/>
    </location>
</feature>
<proteinExistence type="predicted"/>
<feature type="signal peptide" evidence="2">
    <location>
        <begin position="1"/>
        <end position="17"/>
    </location>
</feature>
<name>A0A137NUR5_CONC2</name>
<keyword evidence="1" id="KW-1133">Transmembrane helix</keyword>
<reference evidence="3 4" key="1">
    <citation type="journal article" date="2015" name="Genome Biol. Evol.">
        <title>Phylogenomic analyses indicate that early fungi evolved digesting cell walls of algal ancestors of land plants.</title>
        <authorList>
            <person name="Chang Y."/>
            <person name="Wang S."/>
            <person name="Sekimoto S."/>
            <person name="Aerts A.L."/>
            <person name="Choi C."/>
            <person name="Clum A."/>
            <person name="LaButti K.M."/>
            <person name="Lindquist E.A."/>
            <person name="Yee Ngan C."/>
            <person name="Ohm R.A."/>
            <person name="Salamov A.A."/>
            <person name="Grigoriev I.V."/>
            <person name="Spatafora J.W."/>
            <person name="Berbee M.L."/>
        </authorList>
    </citation>
    <scope>NUCLEOTIDE SEQUENCE [LARGE SCALE GENOMIC DNA]</scope>
    <source>
        <strain evidence="3 4">NRRL 28638</strain>
    </source>
</reference>
<gene>
    <name evidence="3" type="ORF">CONCODRAFT_73640</name>
</gene>
<evidence type="ECO:0000256" key="1">
    <source>
        <dbReference type="SAM" id="Phobius"/>
    </source>
</evidence>
<keyword evidence="4" id="KW-1185">Reference proteome</keyword>
<keyword evidence="1" id="KW-0472">Membrane</keyword>
<sequence>MNLKCLLIPYYVLLTSSSPSLFTALPNNVTDINSNKPADNEAPSFAKLDRIANTVDVNNNHSNLSLGLLVFFLILTILLASLTFYHSIKKSRELELRMKKIEEGFKIFTTNVRELKYDTIIGMEHNENINSNEMRARQEDEDE</sequence>
<protein>
    <submittedName>
        <fullName evidence="3">Uncharacterized protein</fullName>
    </submittedName>
</protein>